<evidence type="ECO:0000313" key="4">
    <source>
        <dbReference type="Proteomes" id="UP000806542"/>
    </source>
</evidence>
<protein>
    <submittedName>
        <fullName evidence="3">SpoIIIAH-like family protein</fullName>
    </submittedName>
</protein>
<dbReference type="RefSeq" id="WP_226393660.1">
    <property type="nucleotide sequence ID" value="NZ_JADCKB010000036.1"/>
</dbReference>
<organism evidence="3 4">
    <name type="scientific">Ructibacterium gallinarum</name>
    <dbReference type="NCBI Taxonomy" id="2779355"/>
    <lineage>
        <taxon>Bacteria</taxon>
        <taxon>Bacillati</taxon>
        <taxon>Bacillota</taxon>
        <taxon>Clostridia</taxon>
        <taxon>Eubacteriales</taxon>
        <taxon>Oscillospiraceae</taxon>
        <taxon>Ructibacterium</taxon>
    </lineage>
</organism>
<comment type="caution">
    <text evidence="3">The sequence shown here is derived from an EMBL/GenBank/DDBJ whole genome shotgun (WGS) entry which is preliminary data.</text>
</comment>
<keyword evidence="2" id="KW-0472">Membrane</keyword>
<evidence type="ECO:0000256" key="2">
    <source>
        <dbReference type="SAM" id="Phobius"/>
    </source>
</evidence>
<accession>A0A9D5RA43</accession>
<dbReference type="Pfam" id="PF12685">
    <property type="entry name" value="SpoIIIAH"/>
    <property type="match status" value="1"/>
</dbReference>
<name>A0A9D5RA43_9FIRM</name>
<gene>
    <name evidence="3" type="ORF">INF28_11725</name>
</gene>
<feature type="compositionally biased region" description="Basic and acidic residues" evidence="1">
    <location>
        <begin position="107"/>
        <end position="120"/>
    </location>
</feature>
<feature type="compositionally biased region" description="Polar residues" evidence="1">
    <location>
        <begin position="51"/>
        <end position="64"/>
    </location>
</feature>
<proteinExistence type="predicted"/>
<keyword evidence="2" id="KW-0812">Transmembrane</keyword>
<dbReference type="EMBL" id="JADCKB010000036">
    <property type="protein sequence ID" value="MBE5041124.1"/>
    <property type="molecule type" value="Genomic_DNA"/>
</dbReference>
<feature type="region of interest" description="Disordered" evidence="1">
    <location>
        <begin position="48"/>
        <end position="120"/>
    </location>
</feature>
<keyword evidence="2" id="KW-1133">Transmembrane helix</keyword>
<dbReference type="InterPro" id="IPR024232">
    <property type="entry name" value="SpoIIIAH"/>
</dbReference>
<keyword evidence="4" id="KW-1185">Reference proteome</keyword>
<dbReference type="AlphaFoldDB" id="A0A9D5RA43"/>
<reference evidence="3" key="1">
    <citation type="submission" date="2020-10" db="EMBL/GenBank/DDBJ databases">
        <title>ChiBAC.</title>
        <authorList>
            <person name="Zenner C."/>
            <person name="Hitch T.C.A."/>
            <person name="Clavel T."/>
        </authorList>
    </citation>
    <scope>NUCLEOTIDE SEQUENCE</scope>
    <source>
        <strain evidence="3">DSM 107454</strain>
    </source>
</reference>
<feature type="transmembrane region" description="Helical" evidence="2">
    <location>
        <begin position="14"/>
        <end position="31"/>
    </location>
</feature>
<dbReference type="Gene3D" id="1.10.287.4300">
    <property type="entry name" value="Stage III sporulation protein AH-like"/>
    <property type="match status" value="1"/>
</dbReference>
<sequence length="190" mass="20433">MSQNRKFQFKGKQILLLGLVALVITAGYYRWTVESDKFNSVPVTGDALPANANQGENSENQASEASAKPQEGAEGQSSNIAKLKQERDSARSEMAGQWKETMQNKDASAEAKTDAEEKLKAADEYTEKEKAIETLVKTKGFSDCFARVDENGVSVVVSGGEVNGAKVAQVKDIVVEQTGAAVKNIKVSAE</sequence>
<evidence type="ECO:0000313" key="3">
    <source>
        <dbReference type="EMBL" id="MBE5041124.1"/>
    </source>
</evidence>
<dbReference type="InterPro" id="IPR038503">
    <property type="entry name" value="SpoIIIAH_sf"/>
</dbReference>
<dbReference type="Proteomes" id="UP000806542">
    <property type="component" value="Unassembled WGS sequence"/>
</dbReference>
<evidence type="ECO:0000256" key="1">
    <source>
        <dbReference type="SAM" id="MobiDB-lite"/>
    </source>
</evidence>